<dbReference type="InterPro" id="IPR029063">
    <property type="entry name" value="SAM-dependent_MTases_sf"/>
</dbReference>
<evidence type="ECO:0000313" key="1">
    <source>
        <dbReference type="EMBL" id="KOF01387.1"/>
    </source>
</evidence>
<evidence type="ECO:0000313" key="2">
    <source>
        <dbReference type="Proteomes" id="UP000036908"/>
    </source>
</evidence>
<accession>A0A0L8AGL4</accession>
<name>A0A0L8AGL4_9BACT</name>
<dbReference type="PATRIC" id="fig|1566026.4.peg.2230"/>
<dbReference type="GO" id="GO:0008168">
    <property type="term" value="F:methyltransferase activity"/>
    <property type="evidence" value="ECO:0007669"/>
    <property type="project" value="UniProtKB-KW"/>
</dbReference>
<dbReference type="Pfam" id="PF13489">
    <property type="entry name" value="Methyltransf_23"/>
    <property type="match status" value="1"/>
</dbReference>
<dbReference type="Proteomes" id="UP000036908">
    <property type="component" value="Unassembled WGS sequence"/>
</dbReference>
<keyword evidence="1" id="KW-0808">Transferase</keyword>
<protein>
    <submittedName>
        <fullName evidence="1">Methyltransferase</fullName>
    </submittedName>
</protein>
<dbReference type="GO" id="GO:0032259">
    <property type="term" value="P:methylation"/>
    <property type="evidence" value="ECO:0007669"/>
    <property type="project" value="UniProtKB-KW"/>
</dbReference>
<dbReference type="AlphaFoldDB" id="A0A0L8AGL4"/>
<sequence length="231" mass="26676">MDVYGKALNDFHAGKEDQSLILNTSYGEAEEMPVWYFFRSYEEMPEMEQMALSIADGDILDVGAGTGCHALVLQQMGKTVTAIDTSSHAVDLMKKDGLKNAIQADYFKFNQKKYDTIILLMNGIGMVGKLNRLKTFLDHAKTLLKPEGQLIFDTSDIKYLYEGQDLPTDKYYGEVSFQYEYLGEKGEWFDWVYIDEDTLADIAEECGWFLYYLHKDENDQYLVRMIPKEYK</sequence>
<comment type="caution">
    <text evidence="1">The sequence shown here is derived from an EMBL/GenBank/DDBJ whole genome shotgun (WGS) entry which is preliminary data.</text>
</comment>
<keyword evidence="1" id="KW-0489">Methyltransferase</keyword>
<gene>
    <name evidence="1" type="ORF">OB69_17925</name>
</gene>
<dbReference type="EMBL" id="JSVA01000035">
    <property type="protein sequence ID" value="KOF01387.1"/>
    <property type="molecule type" value="Genomic_DNA"/>
</dbReference>
<dbReference type="OrthoDB" id="1143568at2"/>
<dbReference type="SUPFAM" id="SSF53335">
    <property type="entry name" value="S-adenosyl-L-methionine-dependent methyltransferases"/>
    <property type="match status" value="1"/>
</dbReference>
<organism evidence="1 2">
    <name type="scientific">Roseivirga seohaensis subsp. aquiponti</name>
    <dbReference type="NCBI Taxonomy" id="1566026"/>
    <lineage>
        <taxon>Bacteria</taxon>
        <taxon>Pseudomonadati</taxon>
        <taxon>Bacteroidota</taxon>
        <taxon>Cytophagia</taxon>
        <taxon>Cytophagales</taxon>
        <taxon>Roseivirgaceae</taxon>
        <taxon>Roseivirga</taxon>
    </lineage>
</organism>
<proteinExistence type="predicted"/>
<reference evidence="2" key="1">
    <citation type="submission" date="2014-11" db="EMBL/GenBank/DDBJ databases">
        <title>Genome sequencing of Roseivirga sp. D-25.</title>
        <authorList>
            <person name="Selvaratnam C."/>
            <person name="Thevarajoo S."/>
            <person name="Goh K.M."/>
            <person name="Eee R."/>
            <person name="Chan K.-G."/>
            <person name="Chong C.S."/>
        </authorList>
    </citation>
    <scope>NUCLEOTIDE SEQUENCE [LARGE SCALE GENOMIC DNA]</scope>
    <source>
        <strain evidence="2">D-25</strain>
    </source>
</reference>
<dbReference type="Gene3D" id="3.40.50.150">
    <property type="entry name" value="Vaccinia Virus protein VP39"/>
    <property type="match status" value="1"/>
</dbReference>
<keyword evidence="2" id="KW-1185">Reference proteome</keyword>
<dbReference type="CDD" id="cd02440">
    <property type="entry name" value="AdoMet_MTases"/>
    <property type="match status" value="1"/>
</dbReference>
<dbReference type="RefSeq" id="WP_053225128.1">
    <property type="nucleotide sequence ID" value="NZ_JSVA01000035.1"/>
</dbReference>